<sequence>MHAEELKEKEKLENEVKKNCKLPGTDVDSQGLRGCPPLDYTALRQLKEGINIKHEQHIEIESNLIIEEEEEEVFPEEKAQNKRRKRNRVTLFLTLRIVEKKAKARTKGGNCSYDRKIPDK</sequence>
<keyword evidence="2" id="KW-1185">Reference proteome</keyword>
<name>A0ABP0FH13_CLALP</name>
<protein>
    <submittedName>
        <fullName evidence="1">Uncharacterized protein</fullName>
    </submittedName>
</protein>
<accession>A0ABP0FH13</accession>
<evidence type="ECO:0000313" key="2">
    <source>
        <dbReference type="Proteomes" id="UP001642483"/>
    </source>
</evidence>
<dbReference type="Proteomes" id="UP001642483">
    <property type="component" value="Unassembled WGS sequence"/>
</dbReference>
<comment type="caution">
    <text evidence="1">The sequence shown here is derived from an EMBL/GenBank/DDBJ whole genome shotgun (WGS) entry which is preliminary data.</text>
</comment>
<evidence type="ECO:0000313" key="1">
    <source>
        <dbReference type="EMBL" id="CAK8677373.1"/>
    </source>
</evidence>
<organism evidence="1 2">
    <name type="scientific">Clavelina lepadiformis</name>
    <name type="common">Light-bulb sea squirt</name>
    <name type="synonym">Ascidia lepadiformis</name>
    <dbReference type="NCBI Taxonomy" id="159417"/>
    <lineage>
        <taxon>Eukaryota</taxon>
        <taxon>Metazoa</taxon>
        <taxon>Chordata</taxon>
        <taxon>Tunicata</taxon>
        <taxon>Ascidiacea</taxon>
        <taxon>Aplousobranchia</taxon>
        <taxon>Clavelinidae</taxon>
        <taxon>Clavelina</taxon>
    </lineage>
</organism>
<proteinExistence type="predicted"/>
<gene>
    <name evidence="1" type="ORF">CVLEPA_LOCUS6758</name>
</gene>
<reference evidence="1 2" key="1">
    <citation type="submission" date="2024-02" db="EMBL/GenBank/DDBJ databases">
        <authorList>
            <person name="Daric V."/>
            <person name="Darras S."/>
        </authorList>
    </citation>
    <scope>NUCLEOTIDE SEQUENCE [LARGE SCALE GENOMIC DNA]</scope>
</reference>
<dbReference type="EMBL" id="CAWYQH010000046">
    <property type="protein sequence ID" value="CAK8677373.1"/>
    <property type="molecule type" value="Genomic_DNA"/>
</dbReference>